<reference evidence="2" key="1">
    <citation type="journal article" date="2006" name="PLoS Biol.">
        <title>Macronuclear genome sequence of the ciliate Tetrahymena thermophila, a model eukaryote.</title>
        <authorList>
            <person name="Eisen J.A."/>
            <person name="Coyne R.S."/>
            <person name="Wu M."/>
            <person name="Wu D."/>
            <person name="Thiagarajan M."/>
            <person name="Wortman J.R."/>
            <person name="Badger J.H."/>
            <person name="Ren Q."/>
            <person name="Amedeo P."/>
            <person name="Jones K.M."/>
            <person name="Tallon L.J."/>
            <person name="Delcher A.L."/>
            <person name="Salzberg S.L."/>
            <person name="Silva J.C."/>
            <person name="Haas B.J."/>
            <person name="Majoros W.H."/>
            <person name="Farzad M."/>
            <person name="Carlton J.M."/>
            <person name="Smith R.K. Jr."/>
            <person name="Garg J."/>
            <person name="Pearlman R.E."/>
            <person name="Karrer K.M."/>
            <person name="Sun L."/>
            <person name="Manning G."/>
            <person name="Elde N.C."/>
            <person name="Turkewitz A.P."/>
            <person name="Asai D.J."/>
            <person name="Wilkes D.E."/>
            <person name="Wang Y."/>
            <person name="Cai H."/>
            <person name="Collins K."/>
            <person name="Stewart B.A."/>
            <person name="Lee S.R."/>
            <person name="Wilamowska K."/>
            <person name="Weinberg Z."/>
            <person name="Ruzzo W.L."/>
            <person name="Wloga D."/>
            <person name="Gaertig J."/>
            <person name="Frankel J."/>
            <person name="Tsao C.-C."/>
            <person name="Gorovsky M.A."/>
            <person name="Keeling P.J."/>
            <person name="Waller R.F."/>
            <person name="Patron N.J."/>
            <person name="Cherry J.M."/>
            <person name="Stover N.A."/>
            <person name="Krieger C.J."/>
            <person name="del Toro C."/>
            <person name="Ryder H.F."/>
            <person name="Williamson S.C."/>
            <person name="Barbeau R.A."/>
            <person name="Hamilton E.P."/>
            <person name="Orias E."/>
        </authorList>
    </citation>
    <scope>NUCLEOTIDE SEQUENCE [LARGE SCALE GENOMIC DNA]</scope>
    <source>
        <strain evidence="2">SB210</strain>
    </source>
</reference>
<dbReference type="AlphaFoldDB" id="I7MCT8"/>
<proteinExistence type="predicted"/>
<dbReference type="RefSeq" id="XP_001032576.2">
    <property type="nucleotide sequence ID" value="XM_001032576.2"/>
</dbReference>
<sequence length="251" mass="29469">MIKQNIVSYEKFVEEYLNQLKVPSCLPRHVGELCGGWTAETFKQIIQKITKKNTAPLQLWFDSYQSMDIISTKRASLKEVFKILDTRNISRIDSCELFSVMTFIAKGDYETTITNISLVFGFKNPQCLTKDEFFFFLDSFFRGISKILLLKNKKDYTEQDVNKRLNSEDIKEITDKVYGNKINFTNKDFAREFMKSKYNQFFEYIYQQLQASNDFERSVSLQNIQIAQEVRKCIMDVLKSVEKNVNGDVKK</sequence>
<dbReference type="OrthoDB" id="191686at2759"/>
<dbReference type="KEGG" id="tet:TTHERM_00584690"/>
<dbReference type="InterPro" id="IPR011992">
    <property type="entry name" value="EF-hand-dom_pair"/>
</dbReference>
<dbReference type="InParanoid" id="I7MCT8"/>
<organism evidence="1 2">
    <name type="scientific">Tetrahymena thermophila (strain SB210)</name>
    <dbReference type="NCBI Taxonomy" id="312017"/>
    <lineage>
        <taxon>Eukaryota</taxon>
        <taxon>Sar</taxon>
        <taxon>Alveolata</taxon>
        <taxon>Ciliophora</taxon>
        <taxon>Intramacronucleata</taxon>
        <taxon>Oligohymenophorea</taxon>
        <taxon>Hymenostomatida</taxon>
        <taxon>Tetrahymenina</taxon>
        <taxon>Tetrahymenidae</taxon>
        <taxon>Tetrahymena</taxon>
    </lineage>
</organism>
<evidence type="ECO:0000313" key="1">
    <source>
        <dbReference type="EMBL" id="EAR84913.2"/>
    </source>
</evidence>
<accession>I7MCT8</accession>
<gene>
    <name evidence="1" type="ORF">TTHERM_00584690</name>
</gene>
<dbReference type="Proteomes" id="UP000009168">
    <property type="component" value="Unassembled WGS sequence"/>
</dbReference>
<keyword evidence="2" id="KW-1185">Reference proteome</keyword>
<dbReference type="SUPFAM" id="SSF47473">
    <property type="entry name" value="EF-hand"/>
    <property type="match status" value="1"/>
</dbReference>
<dbReference type="EMBL" id="GG662510">
    <property type="protein sequence ID" value="EAR84913.2"/>
    <property type="molecule type" value="Genomic_DNA"/>
</dbReference>
<evidence type="ECO:0000313" key="2">
    <source>
        <dbReference type="Proteomes" id="UP000009168"/>
    </source>
</evidence>
<protein>
    <submittedName>
        <fullName evidence="1">Uncharacterized protein</fullName>
    </submittedName>
</protein>
<dbReference type="Gene3D" id="1.10.238.10">
    <property type="entry name" value="EF-hand"/>
    <property type="match status" value="1"/>
</dbReference>
<name>I7MCT8_TETTS</name>
<dbReference type="GeneID" id="7846671"/>